<keyword evidence="5" id="KW-0408">Iron</keyword>
<dbReference type="SFLD" id="SFLDS00029">
    <property type="entry name" value="Radical_SAM"/>
    <property type="match status" value="1"/>
</dbReference>
<reference evidence="8 9" key="1">
    <citation type="submission" date="2014-06" db="EMBL/GenBank/DDBJ databases">
        <title>Genome characterization of distinct group I Clostridium botulinum lineages.</title>
        <authorList>
            <person name="Giordani F."/>
            <person name="Anselmo A."/>
            <person name="Fillo S."/>
            <person name="Palozzi A.M."/>
            <person name="Fortunato A."/>
            <person name="Gentile B."/>
            <person name="Ciammaruconi A."/>
            <person name="Anniballi F."/>
            <person name="De Medici D."/>
            <person name="Lista F."/>
        </authorList>
    </citation>
    <scope>NUCLEOTIDE SEQUENCE [LARGE SCALE GENOMIC DNA]</scope>
    <source>
        <strain evidence="8 9">B2 450</strain>
    </source>
</reference>
<protein>
    <submittedName>
        <fullName evidence="8">Radical SAM protein</fullName>
    </submittedName>
</protein>
<keyword evidence="4" id="KW-0479">Metal-binding</keyword>
<dbReference type="SFLD" id="SFLDG01386">
    <property type="entry name" value="main_SPASM_domain-containing"/>
    <property type="match status" value="1"/>
</dbReference>
<dbReference type="PANTHER" id="PTHR43273:SF8">
    <property type="entry name" value="RADICAL SAM DOMAIN PROTEIN"/>
    <property type="match status" value="1"/>
</dbReference>
<comment type="cofactor">
    <cofactor evidence="1">
        <name>[4Fe-4S] cluster</name>
        <dbReference type="ChEBI" id="CHEBI:49883"/>
    </cofactor>
</comment>
<feature type="domain" description="Radical SAM core" evidence="7">
    <location>
        <begin position="26"/>
        <end position="171"/>
    </location>
</feature>
<dbReference type="HOGENOM" id="CLU_386753_0_0_9"/>
<evidence type="ECO:0000256" key="6">
    <source>
        <dbReference type="ARBA" id="ARBA00023014"/>
    </source>
</evidence>
<dbReference type="SUPFAM" id="SSF102114">
    <property type="entry name" value="Radical SAM enzymes"/>
    <property type="match status" value="1"/>
</dbReference>
<dbReference type="InterPro" id="IPR023867">
    <property type="entry name" value="Sulphatase_maturase_rSAM"/>
</dbReference>
<accession>A0A0D1BW23</accession>
<dbReference type="RefSeq" id="WP_042384874.1">
    <property type="nucleotide sequence ID" value="NZ_JXSU01000007.1"/>
</dbReference>
<keyword evidence="2" id="KW-0004">4Fe-4S</keyword>
<dbReference type="GO" id="GO:0051539">
    <property type="term" value="F:4 iron, 4 sulfur cluster binding"/>
    <property type="evidence" value="ECO:0007669"/>
    <property type="project" value="UniProtKB-KW"/>
</dbReference>
<name>A0A0D1BW23_CLOBO</name>
<evidence type="ECO:0000256" key="1">
    <source>
        <dbReference type="ARBA" id="ARBA00001966"/>
    </source>
</evidence>
<dbReference type="InterPro" id="IPR026401">
    <property type="entry name" value="CXXX_matur"/>
</dbReference>
<proteinExistence type="predicted"/>
<dbReference type="Pfam" id="PF04055">
    <property type="entry name" value="Radical_SAM"/>
    <property type="match status" value="1"/>
</dbReference>
<evidence type="ECO:0000256" key="5">
    <source>
        <dbReference type="ARBA" id="ARBA00023004"/>
    </source>
</evidence>
<dbReference type="GO" id="GO:0046872">
    <property type="term" value="F:metal ion binding"/>
    <property type="evidence" value="ECO:0007669"/>
    <property type="project" value="UniProtKB-KW"/>
</dbReference>
<comment type="caution">
    <text evidence="8">The sequence shown here is derived from an EMBL/GenBank/DDBJ whole genome shotgun (WGS) entry which is preliminary data.</text>
</comment>
<evidence type="ECO:0000259" key="7">
    <source>
        <dbReference type="Pfam" id="PF04055"/>
    </source>
</evidence>
<dbReference type="GO" id="GO:0016491">
    <property type="term" value="F:oxidoreductase activity"/>
    <property type="evidence" value="ECO:0007669"/>
    <property type="project" value="InterPro"/>
</dbReference>
<dbReference type="InterPro" id="IPR007197">
    <property type="entry name" value="rSAM"/>
</dbReference>
<keyword evidence="3" id="KW-0949">S-adenosyl-L-methionine</keyword>
<dbReference type="PANTHER" id="PTHR43273">
    <property type="entry name" value="ANAEROBIC SULFATASE-MATURATING ENZYME HOMOLOG ASLB-RELATED"/>
    <property type="match status" value="1"/>
</dbReference>
<evidence type="ECO:0000256" key="3">
    <source>
        <dbReference type="ARBA" id="ARBA00022691"/>
    </source>
</evidence>
<evidence type="ECO:0000256" key="4">
    <source>
        <dbReference type="ARBA" id="ARBA00022723"/>
    </source>
</evidence>
<dbReference type="PATRIC" id="fig|1379739.3.peg.2445"/>
<dbReference type="InterPro" id="IPR058240">
    <property type="entry name" value="rSAM_sf"/>
</dbReference>
<dbReference type="AlphaFoldDB" id="A0A0D1BW23"/>
<dbReference type="CDD" id="cd01335">
    <property type="entry name" value="Radical_SAM"/>
    <property type="match status" value="1"/>
</dbReference>
<evidence type="ECO:0000313" key="9">
    <source>
        <dbReference type="Proteomes" id="UP000032250"/>
    </source>
</evidence>
<dbReference type="EMBL" id="JXSU01000007">
    <property type="protein sequence ID" value="KIS23982.1"/>
    <property type="molecule type" value="Genomic_DNA"/>
</dbReference>
<evidence type="ECO:0000256" key="2">
    <source>
        <dbReference type="ARBA" id="ARBA00022485"/>
    </source>
</evidence>
<keyword evidence="6" id="KW-0411">Iron-sulfur</keyword>
<dbReference type="Proteomes" id="UP000032250">
    <property type="component" value="Unassembled WGS sequence"/>
</dbReference>
<gene>
    <name evidence="8" type="ORF">N495_10400</name>
</gene>
<dbReference type="SFLD" id="SFLDG01384">
    <property type="entry name" value="thioether_bond_formation_requi"/>
    <property type="match status" value="1"/>
</dbReference>
<organism evidence="8 9">
    <name type="scientific">Clostridium botulinum B2 450</name>
    <dbReference type="NCBI Taxonomy" id="1379739"/>
    <lineage>
        <taxon>Bacteria</taxon>
        <taxon>Bacillati</taxon>
        <taxon>Bacillota</taxon>
        <taxon>Clostridia</taxon>
        <taxon>Eubacteriales</taxon>
        <taxon>Clostridiaceae</taxon>
        <taxon>Clostridium</taxon>
    </lineage>
</organism>
<dbReference type="InterPro" id="IPR026412">
    <property type="entry name" value="rSAM_Cxxx_rpt"/>
</dbReference>
<sequence length="721" mass="84767">MVSKDYKLGGGTPNWMSGRAHNITFIVTEGCNLRCKYCYQVHKNGENRMDFATAKKIVDYILDNREIFSAPGVVWDFIGGEPLLEIELMDQITDYIRLQTYKKDHEWFAMNRINFTTNGISYDDPRVRKFIAKNKTKCGATVTIDGTKNKHDLQRIYPNGKGSYDDVVKNIPLWLADFPYAATKVTFGSDDLKYLKESIIHLWKLGIKDVPANVVFEDVWKENDDLIFEEQLKQLADYIIENKLWNEYNTTLFEDFIGRPVSEENKNRNRCGAGMMLAVDGKGNFYPCLRYSAYSLENKNGYVIGNVEEGLDFDKIRPFVGLSLLTQSDVECADCEIADGCSWCQGHCYDETNCETNYKRVKYICKMHKARYRANEYYWGRLRDEYNIKRPLAGTKSKFLYFIMDDNCVEHCNYESSDNENFMREDVLKDGLKFTEENYFTPVILNSKNENNFYDINKYSYYERIEIYSSYNKNVNNNHQKFQVVTPKTIGNITKQDSCILNINVDDIQYLYQYSKTLFEYCNRINLNIKYNDRNFPIEKYKEELAKISDYIFDLYKETGQVKEMNKITDDLFNSKKDCCDAGEKSYALSPEGKIYPCAKFYFEDKESYIGDLKTGIYKNENKLFELDKAPICKECDVNHCDRCVFLNKKFTNEYNTPSYIQCKISLIEKEITYNLYERMKELDKNFIESTINNNFDDPISTFLKDRPYQPYDVEMYKNHM</sequence>
<dbReference type="NCBIfam" id="TIGR04119">
    <property type="entry name" value="CXXX_matur"/>
    <property type="match status" value="1"/>
</dbReference>
<dbReference type="SFLD" id="SFLDG01067">
    <property type="entry name" value="SPASM/twitch_domain_containing"/>
    <property type="match status" value="1"/>
</dbReference>
<evidence type="ECO:0000313" key="8">
    <source>
        <dbReference type="EMBL" id="KIS23982.1"/>
    </source>
</evidence>
<dbReference type="InterPro" id="IPR013785">
    <property type="entry name" value="Aldolase_TIM"/>
</dbReference>
<dbReference type="OrthoDB" id="9808591at2"/>
<dbReference type="Gene3D" id="3.20.20.70">
    <property type="entry name" value="Aldolase class I"/>
    <property type="match status" value="2"/>
</dbReference>
<dbReference type="InterPro" id="IPR000385">
    <property type="entry name" value="MoaA_NifB_PqqE_Fe-S-bd_CS"/>
</dbReference>
<dbReference type="PROSITE" id="PS01305">
    <property type="entry name" value="MOAA_NIFB_PQQE"/>
    <property type="match status" value="1"/>
</dbReference>
<dbReference type="NCBIfam" id="TIGR04115">
    <property type="entry name" value="rSAM_Cxxx_rpt"/>
    <property type="match status" value="1"/>
</dbReference>